<keyword evidence="2 5" id="KW-0812">Transmembrane</keyword>
<gene>
    <name evidence="6" type="ORF">TRAPUB_3185</name>
</gene>
<dbReference type="Proteomes" id="UP000184267">
    <property type="component" value="Unassembled WGS sequence"/>
</dbReference>
<keyword evidence="3 5" id="KW-1133">Transmembrane helix</keyword>
<evidence type="ECO:0000256" key="1">
    <source>
        <dbReference type="ARBA" id="ARBA00004141"/>
    </source>
</evidence>
<evidence type="ECO:0000313" key="7">
    <source>
        <dbReference type="Proteomes" id="UP000184267"/>
    </source>
</evidence>
<evidence type="ECO:0000256" key="4">
    <source>
        <dbReference type="ARBA" id="ARBA00023136"/>
    </source>
</evidence>
<protein>
    <submittedName>
        <fullName evidence="6">Uncharacterized protein</fullName>
    </submittedName>
</protein>
<dbReference type="GO" id="GO:0016020">
    <property type="term" value="C:membrane"/>
    <property type="evidence" value="ECO:0007669"/>
    <property type="project" value="UniProtKB-SubCell"/>
</dbReference>
<keyword evidence="7" id="KW-1185">Reference proteome</keyword>
<dbReference type="EMBL" id="MNAD01001364">
    <property type="protein sequence ID" value="OJT05998.1"/>
    <property type="molecule type" value="Genomic_DNA"/>
</dbReference>
<evidence type="ECO:0000256" key="2">
    <source>
        <dbReference type="ARBA" id="ARBA00022692"/>
    </source>
</evidence>
<evidence type="ECO:0000256" key="5">
    <source>
        <dbReference type="SAM" id="Phobius"/>
    </source>
</evidence>
<feature type="transmembrane region" description="Helical" evidence="5">
    <location>
        <begin position="12"/>
        <end position="36"/>
    </location>
</feature>
<accession>A0A1M2VEM4</accession>
<dbReference type="OrthoDB" id="5348404at2759"/>
<evidence type="ECO:0000313" key="6">
    <source>
        <dbReference type="EMBL" id="OJT05998.1"/>
    </source>
</evidence>
<organism evidence="6 7">
    <name type="scientific">Trametes pubescens</name>
    <name type="common">White-rot fungus</name>
    <dbReference type="NCBI Taxonomy" id="154538"/>
    <lineage>
        <taxon>Eukaryota</taxon>
        <taxon>Fungi</taxon>
        <taxon>Dikarya</taxon>
        <taxon>Basidiomycota</taxon>
        <taxon>Agaricomycotina</taxon>
        <taxon>Agaricomycetes</taxon>
        <taxon>Polyporales</taxon>
        <taxon>Polyporaceae</taxon>
        <taxon>Trametes</taxon>
    </lineage>
</organism>
<keyword evidence="4 5" id="KW-0472">Membrane</keyword>
<dbReference type="AlphaFoldDB" id="A0A1M2VEM4"/>
<comment type="caution">
    <text evidence="6">The sequence shown here is derived from an EMBL/GenBank/DDBJ whole genome shotgun (WGS) entry which is preliminary data.</text>
</comment>
<dbReference type="STRING" id="154538.A0A1M2VEM4"/>
<dbReference type="Pfam" id="PF03619">
    <property type="entry name" value="Solute_trans_a"/>
    <property type="match status" value="1"/>
</dbReference>
<dbReference type="InterPro" id="IPR005178">
    <property type="entry name" value="Ostalpha/TMEM184C"/>
</dbReference>
<reference evidence="6 7" key="1">
    <citation type="submission" date="2016-10" db="EMBL/GenBank/DDBJ databases">
        <title>Genome sequence of the basidiomycete white-rot fungus Trametes pubescens.</title>
        <authorList>
            <person name="Makela M.R."/>
            <person name="Granchi Z."/>
            <person name="Peng M."/>
            <person name="De Vries R.P."/>
            <person name="Grigoriev I."/>
            <person name="Riley R."/>
            <person name="Hilden K."/>
        </authorList>
    </citation>
    <scope>NUCLEOTIDE SEQUENCE [LARGE SCALE GENOMIC DNA]</scope>
    <source>
        <strain evidence="6 7">FBCC735</strain>
    </source>
</reference>
<comment type="subcellular location">
    <subcellularLocation>
        <location evidence="1">Membrane</location>
        <topology evidence="1">Multi-pass membrane protein</topology>
    </subcellularLocation>
</comment>
<proteinExistence type="predicted"/>
<name>A0A1M2VEM4_TRAPU</name>
<sequence length="58" mass="6292">MGHGSGSALPLPILLVAGACTAVATFVSAMSITMHLKNYRKPHLQRYVTILVRTIQEQ</sequence>
<evidence type="ECO:0000256" key="3">
    <source>
        <dbReference type="ARBA" id="ARBA00022989"/>
    </source>
</evidence>